<dbReference type="InterPro" id="IPR011043">
    <property type="entry name" value="Gal_Oxase/kelch_b-propeller"/>
</dbReference>
<dbReference type="Pfam" id="PF20842">
    <property type="entry name" value="Rax2_2"/>
    <property type="match status" value="1"/>
</dbReference>
<dbReference type="PANTHER" id="PTHR31778:SF2">
    <property type="entry name" value="BUD SITE SELECTION PROTEIN RAX2"/>
    <property type="match status" value="1"/>
</dbReference>
<reference evidence="6 7" key="1">
    <citation type="submission" date="2007-06" db="EMBL/GenBank/DDBJ databases">
        <title>The Genome Sequence of Coccidioides posadasii RMSCC_3488.</title>
        <authorList>
            <consortium name="Coccidioides Genome Resources Consortium"/>
            <consortium name="The Broad Institute Genome Sequencing Platform"/>
            <person name="Henn M.R."/>
            <person name="Sykes S."/>
            <person name="Young S."/>
            <person name="Jaffe D."/>
            <person name="Berlin A."/>
            <person name="Alvarez P."/>
            <person name="Butler J."/>
            <person name="Gnerre S."/>
            <person name="Grabherr M."/>
            <person name="Mauceli E."/>
            <person name="Brockman W."/>
            <person name="Kodira C."/>
            <person name="Alvarado L."/>
            <person name="Zeng Q."/>
            <person name="Crawford M."/>
            <person name="Antoine C."/>
            <person name="Devon K."/>
            <person name="Galgiani J."/>
            <person name="Orsborn K."/>
            <person name="Lewis M.L."/>
            <person name="Nusbaum C."/>
            <person name="Galagan J."/>
            <person name="Birren B."/>
        </authorList>
    </citation>
    <scope>NUCLEOTIDE SEQUENCE [LARGE SCALE GENOMIC DNA]</scope>
    <source>
        <strain evidence="6 7">RMSCC 3488</strain>
    </source>
</reference>
<dbReference type="Proteomes" id="UP000054567">
    <property type="component" value="Unassembled WGS sequence"/>
</dbReference>
<evidence type="ECO:0000259" key="4">
    <source>
        <dbReference type="Pfam" id="PF20842"/>
    </source>
</evidence>
<dbReference type="InterPro" id="IPR048265">
    <property type="entry name" value="Rax2-like_third"/>
</dbReference>
<keyword evidence="1" id="KW-1133">Transmembrane helix</keyword>
<dbReference type="VEuPathDB" id="FungiDB:CPAG_06466"/>
<feature type="domain" description="Rax2-like C-terminal" evidence="3">
    <location>
        <begin position="900"/>
        <end position="1147"/>
    </location>
</feature>
<reference evidence="7" key="3">
    <citation type="journal article" date="2010" name="Genome Res.">
        <title>Population genomic sequencing of Coccidioides fungi reveals recent hybridization and transposon control.</title>
        <authorList>
            <person name="Neafsey D.E."/>
            <person name="Barker B.M."/>
            <person name="Sharpton T.J."/>
            <person name="Stajich J.E."/>
            <person name="Park D.J."/>
            <person name="Whiston E."/>
            <person name="Hung C.-Y."/>
            <person name="McMahan C."/>
            <person name="White J."/>
            <person name="Sykes S."/>
            <person name="Heiman D."/>
            <person name="Young S."/>
            <person name="Zeng Q."/>
            <person name="Abouelleil A."/>
            <person name="Aftuck L."/>
            <person name="Bessette D."/>
            <person name="Brown A."/>
            <person name="FitzGerald M."/>
            <person name="Lui A."/>
            <person name="Macdonald J.P."/>
            <person name="Priest M."/>
            <person name="Orbach M.J."/>
            <person name="Galgiani J.N."/>
            <person name="Kirkland T.N."/>
            <person name="Cole G.T."/>
            <person name="Birren B.W."/>
            <person name="Henn M.R."/>
            <person name="Taylor J.W."/>
            <person name="Rounsley S.D."/>
        </authorList>
    </citation>
    <scope>NUCLEOTIDE SEQUENCE [LARGE SCALE GENOMIC DNA]</scope>
    <source>
        <strain evidence="7">RMSCC 3488</strain>
    </source>
</reference>
<evidence type="ECO:0000259" key="3">
    <source>
        <dbReference type="Pfam" id="PF12768"/>
    </source>
</evidence>
<evidence type="ECO:0000259" key="5">
    <source>
        <dbReference type="Pfam" id="PF20843"/>
    </source>
</evidence>
<dbReference type="Pfam" id="PF12768">
    <property type="entry name" value="Rax2"/>
    <property type="match status" value="1"/>
</dbReference>
<feature type="transmembrane region" description="Helical" evidence="1">
    <location>
        <begin position="1159"/>
        <end position="1182"/>
    </location>
</feature>
<accession>A0A0J6FMP5</accession>
<dbReference type="AlphaFoldDB" id="A0A0J6FMP5"/>
<dbReference type="InterPro" id="IPR048266">
    <property type="entry name" value="Rax2-like_second"/>
</dbReference>
<keyword evidence="1" id="KW-0472">Membrane</keyword>
<evidence type="ECO:0000256" key="2">
    <source>
        <dbReference type="SAM" id="SignalP"/>
    </source>
</evidence>
<keyword evidence="2" id="KW-0732">Signal</keyword>
<feature type="signal peptide" evidence="2">
    <location>
        <begin position="1"/>
        <end position="31"/>
    </location>
</feature>
<protein>
    <recommendedName>
        <fullName evidence="8">Cellular morphogenesis protein</fullName>
    </recommendedName>
</protein>
<evidence type="ECO:0008006" key="8">
    <source>
        <dbReference type="Google" id="ProtNLM"/>
    </source>
</evidence>
<dbReference type="OrthoDB" id="2503993at2759"/>
<feature type="domain" description="Rax2-like third" evidence="5">
    <location>
        <begin position="389"/>
        <end position="545"/>
    </location>
</feature>
<dbReference type="SUPFAM" id="SSF50965">
    <property type="entry name" value="Galactose oxidase, central domain"/>
    <property type="match status" value="2"/>
</dbReference>
<dbReference type="GO" id="GO:1902929">
    <property type="term" value="C:plasma membrane of growing cell tip"/>
    <property type="evidence" value="ECO:0007669"/>
    <property type="project" value="TreeGrafter"/>
</dbReference>
<feature type="domain" description="Rax2-like second" evidence="4">
    <location>
        <begin position="229"/>
        <end position="378"/>
    </location>
</feature>
<dbReference type="EMBL" id="DS268112">
    <property type="protein sequence ID" value="KMM70154.1"/>
    <property type="molecule type" value="Genomic_DNA"/>
</dbReference>
<evidence type="ECO:0000313" key="7">
    <source>
        <dbReference type="Proteomes" id="UP000054567"/>
    </source>
</evidence>
<dbReference type="SUPFAM" id="SSF50998">
    <property type="entry name" value="Quinoprotein alcohol dehydrogenase-like"/>
    <property type="match status" value="1"/>
</dbReference>
<proteinExistence type="predicted"/>
<keyword evidence="1" id="KW-0812">Transmembrane</keyword>
<name>A0A0J6FMP5_COCPO</name>
<dbReference type="Pfam" id="PF20843">
    <property type="entry name" value="Rax2_3"/>
    <property type="match status" value="1"/>
</dbReference>
<evidence type="ECO:0000313" key="6">
    <source>
        <dbReference type="EMBL" id="KMM70154.1"/>
    </source>
</evidence>
<dbReference type="InterPro" id="IPR024982">
    <property type="entry name" value="Rax2-like_C"/>
</dbReference>
<feature type="chain" id="PRO_5005271324" description="Cellular morphogenesis protein" evidence="2">
    <location>
        <begin position="32"/>
        <end position="1227"/>
    </location>
</feature>
<dbReference type="InterPro" id="IPR011047">
    <property type="entry name" value="Quinoprotein_ADH-like_sf"/>
</dbReference>
<gene>
    <name evidence="6" type="ORF">CPAG_06466</name>
</gene>
<organism evidence="6 7">
    <name type="scientific">Coccidioides posadasii RMSCC 3488</name>
    <dbReference type="NCBI Taxonomy" id="454284"/>
    <lineage>
        <taxon>Eukaryota</taxon>
        <taxon>Fungi</taxon>
        <taxon>Dikarya</taxon>
        <taxon>Ascomycota</taxon>
        <taxon>Pezizomycotina</taxon>
        <taxon>Eurotiomycetes</taxon>
        <taxon>Eurotiomycetidae</taxon>
        <taxon>Onygenales</taxon>
        <taxon>Onygenaceae</taxon>
        <taxon>Coccidioides</taxon>
    </lineage>
</organism>
<sequence>MRISSLFPAGDASLLGLSHLLSLLSLPLARATLFTEVPPPPLDLGPLGRIALTGNFDAISLYIYQQQRDEVLAVYNGSQSQSLIAPLPNGGLAPISSADADILALCPLESRDGSLEKLVVGGNFTSLGGIESQGLALFDPSSGTVSAISGLSGRVLALLCDSGKVYVGGDFERSNSSNAISWSRDSGFSNLPFGGFNGPVTSIVKGSDDHIIFGGSFDGLGNATTPSMKDQQMVNLETAEISAGGSTIRPGFGDPRNVVCRATKQDGEGTTWLLSDQQPGYWQSQMRFGFQPTKLRLWNTHFEGRGTKMFRFIALPDTGILNMTYTDPETGDQVACDARCPLSDDPAEEFRDFHFVNTVGMNGFRLEISEFYGQGGGLNGVELFQDDIYSYALTDFNEPTCANIPFGSTATKTGSWTVSPSVDSSADYLSAQVDPSTASSTSVTFFPDIKQSGNYSVTIFTPGCIQDGTCATRGVVNVTGVFSRRDESPVQTFIHQTNNFDKYDQIHFGRVDAGSSDFRPKVTLSARTGQGSINIVASRVRFQLISSTGGLNGLFDYNPDENEFNTNFSMSAINTAGNDLERGADVNALVYKDNTLLVGGNFSNSTIHNILSITDGRVASLSGDGLNAAISSLVSHDDLVYVGGNFTDLAGGENGKLKHVAAYSISDDTWIPLGSGVNGYVKSLVRFPVNISSTKIESAIAVSGDFSQIEESDGRKAIPARGFAVWVPSEKKWLQELDVSQMAYAGQLTTSIMSGNDTILAGTLASGGISSHGAVALREDSGLALQPLPVKIQQTSDSRSRQKRALLENNGSQVVTTGLFDKASGRNLTVLVGHFSATASDGSTIQNVLLIDGSDDEEVTGLGSGLNSNSTFLSAAIHRDSLFLGGKVMGRVSSTDVVGLVVYDLSKREFLANQPGVLEGEDVIVNSIAPRPDSNEIYVGGEFDSAGSLPCPGVCAFQADASQWVRPGSGLQGAVSVLKWVSKEKLIAAGNMTVGGNQTTLASYDAKTQIWSSIDGKSSNLITGPITALGLARQDGSRFWVAGKSGGGSPFLAFFDGSEFHSAGSLFGEQTTIKGLQVLALREDHSDSRLIENNLALLLTGQLQLPRFGIVSGAIYNGSTAEPFILSSTADGKPGSISGLFTENEIELSGGRKPHSRGIVVLVSFCIALGCIFLIVLIGIILGRIRRYRQGYVRAPQGMDRKPDLRRLPPEYLLDSLRQRAPGVPTI</sequence>
<dbReference type="PANTHER" id="PTHR31778">
    <property type="entry name" value="BUD SITE SELECTION PROTEIN RAX2"/>
    <property type="match status" value="1"/>
</dbReference>
<evidence type="ECO:0000256" key="1">
    <source>
        <dbReference type="SAM" id="Phobius"/>
    </source>
</evidence>
<reference evidence="7" key="2">
    <citation type="journal article" date="2009" name="Genome Res.">
        <title>Comparative genomic analyses of the human fungal pathogens Coccidioides and their relatives.</title>
        <authorList>
            <person name="Sharpton T.J."/>
            <person name="Stajich J.E."/>
            <person name="Rounsley S.D."/>
            <person name="Gardner M.J."/>
            <person name="Wortman J.R."/>
            <person name="Jordar V.S."/>
            <person name="Maiti R."/>
            <person name="Kodira C.D."/>
            <person name="Neafsey D.E."/>
            <person name="Zeng Q."/>
            <person name="Hung C.-Y."/>
            <person name="McMahan C."/>
            <person name="Muszewska A."/>
            <person name="Grynberg M."/>
            <person name="Mandel M.A."/>
            <person name="Kellner E.M."/>
            <person name="Barker B.M."/>
            <person name="Galgiani J.N."/>
            <person name="Orbach M.J."/>
            <person name="Kirkland T.N."/>
            <person name="Cole G.T."/>
            <person name="Henn M.R."/>
            <person name="Birren B.W."/>
            <person name="Taylor J.W."/>
        </authorList>
    </citation>
    <scope>NUCLEOTIDE SEQUENCE [LARGE SCALE GENOMIC DNA]</scope>
    <source>
        <strain evidence="7">RMSCC 3488</strain>
    </source>
</reference>